<proteinExistence type="predicted"/>
<dbReference type="RefSeq" id="WP_025055237.1">
    <property type="nucleotide sequence ID" value="NZ_JACIFU010000001.1"/>
</dbReference>
<reference evidence="1 2" key="1">
    <citation type="submission" date="2020-08" db="EMBL/GenBank/DDBJ databases">
        <title>Genomic Encyclopedia of Type Strains, Phase IV (KMG-IV): sequencing the most valuable type-strain genomes for metagenomic binning, comparative biology and taxonomic classification.</title>
        <authorList>
            <person name="Goeker M."/>
        </authorList>
    </citation>
    <scope>NUCLEOTIDE SEQUENCE [LARGE SCALE GENOMIC DNA]</scope>
    <source>
        <strain evidence="1 2">DSM 101015</strain>
    </source>
</reference>
<accession>A0A7W6M5D2</accession>
<dbReference type="AlphaFoldDB" id="A0A7W6M5D2"/>
<organism evidence="1 2">
    <name type="scientific">Sulfitobacter noctilucicola</name>
    <dbReference type="NCBI Taxonomy" id="1342301"/>
    <lineage>
        <taxon>Bacteria</taxon>
        <taxon>Pseudomonadati</taxon>
        <taxon>Pseudomonadota</taxon>
        <taxon>Alphaproteobacteria</taxon>
        <taxon>Rhodobacterales</taxon>
        <taxon>Roseobacteraceae</taxon>
        <taxon>Sulfitobacter</taxon>
    </lineage>
</organism>
<keyword evidence="2" id="KW-1185">Reference proteome</keyword>
<dbReference type="OrthoDB" id="3674881at2"/>
<comment type="caution">
    <text evidence="1">The sequence shown here is derived from an EMBL/GenBank/DDBJ whole genome shotgun (WGS) entry which is preliminary data.</text>
</comment>
<evidence type="ECO:0000313" key="1">
    <source>
        <dbReference type="EMBL" id="MBB4172676.1"/>
    </source>
</evidence>
<name>A0A7W6M5D2_9RHOB</name>
<dbReference type="EMBL" id="JACIFU010000001">
    <property type="protein sequence ID" value="MBB4172676.1"/>
    <property type="molecule type" value="Genomic_DNA"/>
</dbReference>
<sequence length="205" mass="22468">MISEGEKEEIKSLLKVGRKRTLSFGVCLGEEPEETVFVMHRRTLPRIMGQQARAEGNTARIAKGLMEVDGRVVKLCCEGKVPMGLAKNLKKYLKLLKMTMTVQIVDEVAPLTDDTEEEEPEPAVEAAEVQDEAVEAAPDTPDVPPEQAHYEALAAPMASQIEGLKSDDDPKAKKLVAIWDLAVKRADTGDYKTAIKALTSVSEHL</sequence>
<evidence type="ECO:0000313" key="2">
    <source>
        <dbReference type="Proteomes" id="UP000565745"/>
    </source>
</evidence>
<gene>
    <name evidence="1" type="ORF">GGR93_000437</name>
</gene>
<protein>
    <submittedName>
        <fullName evidence="1">Uncharacterized protein</fullName>
    </submittedName>
</protein>
<dbReference type="Proteomes" id="UP000565745">
    <property type="component" value="Unassembled WGS sequence"/>
</dbReference>